<dbReference type="RefSeq" id="WP_084120630.1">
    <property type="nucleotide sequence ID" value="NZ_LT838813.1"/>
</dbReference>
<dbReference type="GO" id="GO:0016758">
    <property type="term" value="F:hexosyltransferase activity"/>
    <property type="evidence" value="ECO:0007669"/>
    <property type="project" value="UniProtKB-ARBA"/>
</dbReference>
<dbReference type="Gene3D" id="3.90.550.10">
    <property type="entry name" value="Spore Coat Polysaccharide Biosynthesis Protein SpsA, Chain A"/>
    <property type="match status" value="1"/>
</dbReference>
<dbReference type="Pfam" id="PF00535">
    <property type="entry name" value="Glycos_transf_2"/>
    <property type="match status" value="1"/>
</dbReference>
<dbReference type="InterPro" id="IPR001173">
    <property type="entry name" value="Glyco_trans_2-like"/>
</dbReference>
<dbReference type="STRING" id="758820.SAMN00777080_2373"/>
<reference evidence="3" key="1">
    <citation type="submission" date="2017-04" db="EMBL/GenBank/DDBJ databases">
        <authorList>
            <person name="Varghese N."/>
            <person name="Submissions S."/>
        </authorList>
    </citation>
    <scope>NUCLEOTIDE SEQUENCE [LARGE SCALE GENOMIC DNA]</scope>
    <source>
        <strain evidence="3">DSM 16537</strain>
    </source>
</reference>
<gene>
    <name evidence="2" type="ORF">SAMN00777080_2373</name>
</gene>
<name>A0A1W2H4R9_9BACT</name>
<dbReference type="PANTHER" id="PTHR22916:SF3">
    <property type="entry name" value="UDP-GLCNAC:BETAGAL BETA-1,3-N-ACETYLGLUCOSAMINYLTRANSFERASE-LIKE PROTEIN 1"/>
    <property type="match status" value="1"/>
</dbReference>
<keyword evidence="3" id="KW-1185">Reference proteome</keyword>
<organism evidence="2 3">
    <name type="scientific">Aquiflexum balticum DSM 16537</name>
    <dbReference type="NCBI Taxonomy" id="758820"/>
    <lineage>
        <taxon>Bacteria</taxon>
        <taxon>Pseudomonadati</taxon>
        <taxon>Bacteroidota</taxon>
        <taxon>Cytophagia</taxon>
        <taxon>Cytophagales</taxon>
        <taxon>Cyclobacteriaceae</taxon>
        <taxon>Aquiflexum</taxon>
    </lineage>
</organism>
<dbReference type="OrthoDB" id="396512at2"/>
<protein>
    <submittedName>
        <fullName evidence="2">Glycosyltransferases, probably involved in cell wall biogenesis</fullName>
    </submittedName>
</protein>
<dbReference type="SUPFAM" id="SSF53448">
    <property type="entry name" value="Nucleotide-diphospho-sugar transferases"/>
    <property type="match status" value="1"/>
</dbReference>
<keyword evidence="2" id="KW-0808">Transferase</keyword>
<evidence type="ECO:0000259" key="1">
    <source>
        <dbReference type="Pfam" id="PF00535"/>
    </source>
</evidence>
<dbReference type="PANTHER" id="PTHR22916">
    <property type="entry name" value="GLYCOSYLTRANSFERASE"/>
    <property type="match status" value="1"/>
</dbReference>
<dbReference type="EMBL" id="LT838813">
    <property type="protein sequence ID" value="SMD43764.1"/>
    <property type="molecule type" value="Genomic_DNA"/>
</dbReference>
<evidence type="ECO:0000313" key="3">
    <source>
        <dbReference type="Proteomes" id="UP000192333"/>
    </source>
</evidence>
<dbReference type="InterPro" id="IPR029044">
    <property type="entry name" value="Nucleotide-diphossugar_trans"/>
</dbReference>
<feature type="domain" description="Glycosyltransferase 2-like" evidence="1">
    <location>
        <begin position="8"/>
        <end position="126"/>
    </location>
</feature>
<dbReference type="Proteomes" id="UP000192333">
    <property type="component" value="Chromosome I"/>
</dbReference>
<accession>A0A1W2H4R9</accession>
<sequence length="318" mass="36944">MVTNPLVTIILTSYNQDLFVKDALESVRVQDYTNIELIVVDNGSLDNSPAVIKYWFEKNIINFPYTCIFREKPLPYCKSFNSAFSSARGKYLIDLSGDDMLSRDHISLSVAKLQDYLGSACCFSDVLLVEKSGRKRTFYKRSPSGKLKQKVRMGDIYKDIVKKYVLPSASLVFDADIFRKEGGYDEELVYEDFDIMVRLAREYQFVFTNHIGVKKRIHPKSFSASQYKAKNSEMLPSTLKVCQKIHKMNRSSKEKRALLFRVMHEAKHALWSANFDVAKGFIDLAEELNPKAAKLNWYKKWLKYRWDFSGLYLFLKKN</sequence>
<proteinExistence type="predicted"/>
<dbReference type="AlphaFoldDB" id="A0A1W2H4R9"/>
<evidence type="ECO:0000313" key="2">
    <source>
        <dbReference type="EMBL" id="SMD43764.1"/>
    </source>
</evidence>